<dbReference type="SUPFAM" id="SSF51695">
    <property type="entry name" value="PLC-like phosphodiesterases"/>
    <property type="match status" value="1"/>
</dbReference>
<dbReference type="Gene3D" id="3.20.20.190">
    <property type="entry name" value="Phosphatidylinositol (PI) phosphodiesterase"/>
    <property type="match status" value="1"/>
</dbReference>
<dbReference type="Proteomes" id="UP000570361">
    <property type="component" value="Unassembled WGS sequence"/>
</dbReference>
<dbReference type="RefSeq" id="WP_183601337.1">
    <property type="nucleotide sequence ID" value="NZ_JACHXK010000007.1"/>
</dbReference>
<gene>
    <name evidence="2" type="ORF">FHS18_003541</name>
</gene>
<dbReference type="PANTHER" id="PTHR46211:SF1">
    <property type="entry name" value="GLYCEROPHOSPHODIESTER PHOSPHODIESTERASE, CYTOPLASMIC"/>
    <property type="match status" value="1"/>
</dbReference>
<dbReference type="Pfam" id="PF03009">
    <property type="entry name" value="GDPD"/>
    <property type="match status" value="1"/>
</dbReference>
<dbReference type="GO" id="GO:0008889">
    <property type="term" value="F:glycerophosphodiester phosphodiesterase activity"/>
    <property type="evidence" value="ECO:0007669"/>
    <property type="project" value="UniProtKB-EC"/>
</dbReference>
<dbReference type="PROSITE" id="PS51704">
    <property type="entry name" value="GP_PDE"/>
    <property type="match status" value="1"/>
</dbReference>
<keyword evidence="3" id="KW-1185">Reference proteome</keyword>
<keyword evidence="2" id="KW-0378">Hydrolase</keyword>
<dbReference type="AlphaFoldDB" id="A0A7W5AZ95"/>
<comment type="caution">
    <text evidence="2">The sequence shown here is derived from an EMBL/GenBank/DDBJ whole genome shotgun (WGS) entry which is preliminary data.</text>
</comment>
<accession>A0A7W5AZ95</accession>
<dbReference type="EC" id="3.1.4.46" evidence="2"/>
<sequence length="287" mass="31893">MARSILPIKRMPLVRAGAAWLAAAAAVLILTSFMLPPRIADSIAIVAHRGASAYAPENTMAAFELAAEMQADYIELDVHMSKDGELVVIHDEALARTTDGEGLVKDHTWEELRQLDAGGKFDPVYRGEPIPLLREVLARYAGRIGILIELKSPAQYPGLEEKLAELIEETVQGQPSDSSATPIMVQSFDLGSIQRLAKRLPDIPRAALIGTGDQPLLTDTQLSDIAAYADYINYNYEFLDWELVDRIHAYDRKVMAWTLRDSQDSERISRIGVDGIITDYPVWAYER</sequence>
<proteinExistence type="predicted"/>
<evidence type="ECO:0000259" key="1">
    <source>
        <dbReference type="PROSITE" id="PS51704"/>
    </source>
</evidence>
<dbReference type="InterPro" id="IPR017946">
    <property type="entry name" value="PLC-like_Pdiesterase_TIM-brl"/>
</dbReference>
<evidence type="ECO:0000313" key="2">
    <source>
        <dbReference type="EMBL" id="MBB3111473.1"/>
    </source>
</evidence>
<protein>
    <submittedName>
        <fullName evidence="2">Glycerophosphoryl diester phosphodiesterase</fullName>
        <ecNumber evidence="2">3.1.4.46</ecNumber>
    </submittedName>
</protein>
<dbReference type="EMBL" id="JACHXK010000007">
    <property type="protein sequence ID" value="MBB3111473.1"/>
    <property type="molecule type" value="Genomic_DNA"/>
</dbReference>
<dbReference type="GO" id="GO:0006629">
    <property type="term" value="P:lipid metabolic process"/>
    <property type="evidence" value="ECO:0007669"/>
    <property type="project" value="InterPro"/>
</dbReference>
<dbReference type="PANTHER" id="PTHR46211">
    <property type="entry name" value="GLYCEROPHOSPHORYL DIESTER PHOSPHODIESTERASE"/>
    <property type="match status" value="1"/>
</dbReference>
<reference evidence="2 3" key="1">
    <citation type="submission" date="2020-08" db="EMBL/GenBank/DDBJ databases">
        <title>Genomic Encyclopedia of Type Strains, Phase III (KMG-III): the genomes of soil and plant-associated and newly described type strains.</title>
        <authorList>
            <person name="Whitman W."/>
        </authorList>
    </citation>
    <scope>NUCLEOTIDE SEQUENCE [LARGE SCALE GENOMIC DNA]</scope>
    <source>
        <strain evidence="2 3">CECT 5862</strain>
    </source>
</reference>
<name>A0A7W5AZ95_9BACL</name>
<evidence type="ECO:0000313" key="3">
    <source>
        <dbReference type="Proteomes" id="UP000570361"/>
    </source>
</evidence>
<dbReference type="InterPro" id="IPR030395">
    <property type="entry name" value="GP_PDE_dom"/>
</dbReference>
<organism evidence="2 3">
    <name type="scientific">Paenibacillus phyllosphaerae</name>
    <dbReference type="NCBI Taxonomy" id="274593"/>
    <lineage>
        <taxon>Bacteria</taxon>
        <taxon>Bacillati</taxon>
        <taxon>Bacillota</taxon>
        <taxon>Bacilli</taxon>
        <taxon>Bacillales</taxon>
        <taxon>Paenibacillaceae</taxon>
        <taxon>Paenibacillus</taxon>
    </lineage>
</organism>
<feature type="domain" description="GP-PDE" evidence="1">
    <location>
        <begin position="43"/>
        <end position="287"/>
    </location>
</feature>